<keyword evidence="1 2" id="KW-1015">Disulfide bond</keyword>
<evidence type="ECO:0000256" key="2">
    <source>
        <dbReference type="PROSITE-ProRule" id="PRU00196"/>
    </source>
</evidence>
<feature type="chain" id="PRO_5042129546" evidence="4">
    <location>
        <begin position="22"/>
        <end position="680"/>
    </location>
</feature>
<evidence type="ECO:0000259" key="5">
    <source>
        <dbReference type="PROSITE" id="PS50287"/>
    </source>
</evidence>
<dbReference type="SMART" id="SM00241">
    <property type="entry name" value="ZP"/>
    <property type="match status" value="1"/>
</dbReference>
<comment type="caution">
    <text evidence="2">Lacks conserved residue(s) required for the propagation of feature annotation.</text>
</comment>
<evidence type="ECO:0000256" key="1">
    <source>
        <dbReference type="ARBA" id="ARBA00023157"/>
    </source>
</evidence>
<dbReference type="Pfam" id="PF00100">
    <property type="entry name" value="Zona_pellucida"/>
    <property type="match status" value="1"/>
</dbReference>
<dbReference type="InterPro" id="IPR001190">
    <property type="entry name" value="SRCR"/>
</dbReference>
<evidence type="ECO:0000256" key="4">
    <source>
        <dbReference type="SAM" id="SignalP"/>
    </source>
</evidence>
<feature type="region of interest" description="Disordered" evidence="3">
    <location>
        <begin position="607"/>
        <end position="642"/>
    </location>
</feature>
<feature type="signal peptide" evidence="4">
    <location>
        <begin position="1"/>
        <end position="21"/>
    </location>
</feature>
<evidence type="ECO:0000313" key="7">
    <source>
        <dbReference type="EMBL" id="KAK0042167.1"/>
    </source>
</evidence>
<keyword evidence="4" id="KW-0732">Signal</keyword>
<dbReference type="PROSITE" id="PS50287">
    <property type="entry name" value="SRCR_2"/>
    <property type="match status" value="2"/>
</dbReference>
<reference evidence="7" key="2">
    <citation type="submission" date="2023-04" db="EMBL/GenBank/DDBJ databases">
        <authorList>
            <person name="Bu L."/>
            <person name="Lu L."/>
            <person name="Laidemitt M.R."/>
            <person name="Zhang S.M."/>
            <person name="Mutuku M."/>
            <person name="Mkoji G."/>
            <person name="Steinauer M."/>
            <person name="Loker E.S."/>
        </authorList>
    </citation>
    <scope>NUCLEOTIDE SEQUENCE</scope>
    <source>
        <strain evidence="7">KasaAsao</strain>
        <tissue evidence="7">Whole Snail</tissue>
    </source>
</reference>
<dbReference type="InterPro" id="IPR001507">
    <property type="entry name" value="ZP_dom"/>
</dbReference>
<feature type="compositionally biased region" description="Basic and acidic residues" evidence="3">
    <location>
        <begin position="610"/>
        <end position="625"/>
    </location>
</feature>
<feature type="domain" description="SRCR" evidence="5">
    <location>
        <begin position="34"/>
        <end position="141"/>
    </location>
</feature>
<dbReference type="PANTHER" id="PTHR48071">
    <property type="entry name" value="SRCR DOMAIN-CONTAINING PROTEIN"/>
    <property type="match status" value="1"/>
</dbReference>
<evidence type="ECO:0000313" key="8">
    <source>
        <dbReference type="Proteomes" id="UP001233172"/>
    </source>
</evidence>
<dbReference type="Gene3D" id="3.10.250.10">
    <property type="entry name" value="SRCR-like domain"/>
    <property type="match status" value="2"/>
</dbReference>
<dbReference type="GO" id="GO:0016020">
    <property type="term" value="C:membrane"/>
    <property type="evidence" value="ECO:0007669"/>
    <property type="project" value="InterPro"/>
</dbReference>
<evidence type="ECO:0000259" key="6">
    <source>
        <dbReference type="PROSITE" id="PS51034"/>
    </source>
</evidence>
<organism evidence="7 8">
    <name type="scientific">Biomphalaria pfeifferi</name>
    <name type="common">Bloodfluke planorb</name>
    <name type="synonym">Freshwater snail</name>
    <dbReference type="NCBI Taxonomy" id="112525"/>
    <lineage>
        <taxon>Eukaryota</taxon>
        <taxon>Metazoa</taxon>
        <taxon>Spiralia</taxon>
        <taxon>Lophotrochozoa</taxon>
        <taxon>Mollusca</taxon>
        <taxon>Gastropoda</taxon>
        <taxon>Heterobranchia</taxon>
        <taxon>Euthyneura</taxon>
        <taxon>Panpulmonata</taxon>
        <taxon>Hygrophila</taxon>
        <taxon>Lymnaeoidea</taxon>
        <taxon>Planorbidae</taxon>
        <taxon>Biomphalaria</taxon>
    </lineage>
</organism>
<dbReference type="InterPro" id="IPR055355">
    <property type="entry name" value="ZP-C"/>
</dbReference>
<protein>
    <submittedName>
        <fullName evidence="7">CD5 antigen</fullName>
    </submittedName>
</protein>
<proteinExistence type="predicted"/>
<dbReference type="Gene3D" id="2.60.40.3210">
    <property type="entry name" value="Zona pellucida, ZP-N domain"/>
    <property type="match status" value="1"/>
</dbReference>
<dbReference type="Proteomes" id="UP001233172">
    <property type="component" value="Unassembled WGS sequence"/>
</dbReference>
<comment type="caution">
    <text evidence="7">The sequence shown here is derived from an EMBL/GenBank/DDBJ whole genome shotgun (WGS) entry which is preliminary data.</text>
</comment>
<dbReference type="AlphaFoldDB" id="A0AAD8EVQ7"/>
<feature type="disulfide bond" evidence="2">
    <location>
        <begin position="272"/>
        <end position="282"/>
    </location>
</feature>
<gene>
    <name evidence="7" type="ORF">Bpfe_028391</name>
</gene>
<feature type="domain" description="ZP" evidence="6">
    <location>
        <begin position="320"/>
        <end position="573"/>
    </location>
</feature>
<reference evidence="7" key="1">
    <citation type="journal article" date="2023" name="PLoS Negl. Trop. Dis.">
        <title>A genome sequence for Biomphalaria pfeifferi, the major vector snail for the human-infecting parasite Schistosoma mansoni.</title>
        <authorList>
            <person name="Bu L."/>
            <person name="Lu L."/>
            <person name="Laidemitt M.R."/>
            <person name="Zhang S.M."/>
            <person name="Mutuku M."/>
            <person name="Mkoji G."/>
            <person name="Steinauer M."/>
            <person name="Loker E.S."/>
        </authorList>
    </citation>
    <scope>NUCLEOTIDE SEQUENCE</scope>
    <source>
        <strain evidence="7">KasaAsao</strain>
    </source>
</reference>
<feature type="non-terminal residue" evidence="7">
    <location>
        <position position="680"/>
    </location>
</feature>
<dbReference type="SUPFAM" id="SSF56487">
    <property type="entry name" value="SRCR-like"/>
    <property type="match status" value="2"/>
</dbReference>
<sequence length="680" mass="74835">MALQIWSVIFFMWLSSLQVTAQPPTNISINIAAVKLSKPQQNQNVSSTNEGLVEVLLNGGGNVWGSICGANRSASEVNIICQMMGYQNGQQTLKGQFGVGSKNFLLENMTCPSNAISLDNCTHYLLKTCGPQDDELYVKCNPTPSGGGSPYRLFFNPSQPPGYPSLQIPQPKLFNQTLNHVCQSSSSSINIRLFSGTGNDTYGMGYVQLNINGNWVFVCQNSWNEAAAIVACREMCFSSLGAAQSFIPYAGIVRNYVPDPINPQIQVSEVKCNGNENSIFNCSFDLSPGLCLQTAQPTLAGVQCLPQNNTKINIPFPDVRCGDNVLSADFPLSTFPYLTPYNVDFLPAVPASCVNKTSNNTLFRISVSVSASCNTVLKDNLTHITYENTIRYAWLNNNLRSYQYINQRYQLICSIPKTNVVTNKYQPYTLSPLNTIYGVYDFSLRLELYTSNTFQTPVVTIGGTYLVEVGDWINAAVVMQSTDTRLKVVTVECDALPVLPMAATAPVEKLIHVKCPAHPSLSMYEIDNFKQGFRFQAIIFSGYSMAYIRCTADVCLANSTSCVRMCVNANAVGRRRREAGDQSAQVSSSTILLYNAKTRDFQQFQSQLASDHEQQQEEESTKNGRESTPNEIQHKPEESPSNLQADELVLANSLGNGSSQCLYLNSLLAGVSVIVFLFKQ</sequence>
<keyword evidence="8" id="KW-1185">Reference proteome</keyword>
<accession>A0AAD8EVQ7</accession>
<dbReference type="PANTHER" id="PTHR48071:SF18">
    <property type="entry name" value="DELETED IN MALIGNANT BRAIN TUMORS 1 PROTEIN-RELATED"/>
    <property type="match status" value="1"/>
</dbReference>
<dbReference type="InterPro" id="IPR036772">
    <property type="entry name" value="SRCR-like_dom_sf"/>
</dbReference>
<name>A0AAD8EVQ7_BIOPF</name>
<feature type="disulfide bond" evidence="2">
    <location>
        <begin position="111"/>
        <end position="121"/>
    </location>
</feature>
<dbReference type="Pfam" id="PF00530">
    <property type="entry name" value="SRCR"/>
    <property type="match status" value="2"/>
</dbReference>
<dbReference type="EMBL" id="JASAOG010000249">
    <property type="protein sequence ID" value="KAK0042167.1"/>
    <property type="molecule type" value="Genomic_DNA"/>
</dbReference>
<dbReference type="Gene3D" id="2.60.40.4100">
    <property type="entry name" value="Zona pellucida, ZP-C domain"/>
    <property type="match status" value="1"/>
</dbReference>
<dbReference type="InterPro" id="IPR042235">
    <property type="entry name" value="ZP-C_dom"/>
</dbReference>
<dbReference type="PROSITE" id="PS51034">
    <property type="entry name" value="ZP_2"/>
    <property type="match status" value="1"/>
</dbReference>
<dbReference type="SMART" id="SM00202">
    <property type="entry name" value="SR"/>
    <property type="match status" value="2"/>
</dbReference>
<feature type="domain" description="SRCR" evidence="5">
    <location>
        <begin position="191"/>
        <end position="305"/>
    </location>
</feature>
<evidence type="ECO:0000256" key="3">
    <source>
        <dbReference type="SAM" id="MobiDB-lite"/>
    </source>
</evidence>